<dbReference type="PANTHER" id="PTHR34989:SF1">
    <property type="entry name" value="PROTEIN HDED"/>
    <property type="match status" value="1"/>
</dbReference>
<protein>
    <recommendedName>
        <fullName evidence="4">DUF308 domain-containing protein</fullName>
    </recommendedName>
</protein>
<feature type="transmembrane region" description="Helical" evidence="1">
    <location>
        <begin position="20"/>
        <end position="37"/>
    </location>
</feature>
<feature type="transmembrane region" description="Helical" evidence="1">
    <location>
        <begin position="131"/>
        <end position="151"/>
    </location>
</feature>
<sequence>MSHLVLLLLGIEYLHRRARALAICGLLMLAAGAVIFIDALDGVLYFPLDFFAALLVIEGIATLSIAKSGVGGQRVLRYTKGVFVLLAGTLVLAGQHHGNFVLSMMFGLLFLVDGLIQCIAAYVVRYPRWRVVFASGVAEVLLAIFFFQPYPTHYAGTVPYCVGLFLAISGLKLLWLARRVRNLDANPALASNPDPSFMPTRVDGPARKVFDGPPLPSERALTVHVWTPSGSAKTETRHYPVVNRYIAAVGVNGVVSTGHAALESPEGVYISLYPAEEIDHSPEQFGALLRATADNNVPGIYQPDYATESKAWCPSTAQVRIRNYDAAKLRAFWDDYRAVEIYNLTHRNCSSSVSAALEAALDGVVGRLHGPEAGWGALWRLLLTPELWVAAQIRKRALTMAWTPGLTLDYARALSMLADPRPFGWWKVSQAALRQMAALRAAWRRQDREAVARNAQTHTQTQS</sequence>
<dbReference type="GO" id="GO:0005886">
    <property type="term" value="C:plasma membrane"/>
    <property type="evidence" value="ECO:0007669"/>
    <property type="project" value="TreeGrafter"/>
</dbReference>
<evidence type="ECO:0008006" key="4">
    <source>
        <dbReference type="Google" id="ProtNLM"/>
    </source>
</evidence>
<accession>A0A261R6N4</accession>
<evidence type="ECO:0000313" key="3">
    <source>
        <dbReference type="Proteomes" id="UP000216857"/>
    </source>
</evidence>
<gene>
    <name evidence="2" type="ORF">CAL26_20840</name>
</gene>
<dbReference type="OrthoDB" id="6773069at2"/>
<comment type="caution">
    <text evidence="2">The sequence shown here is derived from an EMBL/GenBank/DDBJ whole genome shotgun (WGS) entry which is preliminary data.</text>
</comment>
<dbReference type="RefSeq" id="WP_094848619.1">
    <property type="nucleotide sequence ID" value="NZ_NEVJ01000003.1"/>
</dbReference>
<dbReference type="Proteomes" id="UP000216857">
    <property type="component" value="Unassembled WGS sequence"/>
</dbReference>
<name>A0A261R6N4_9BORD</name>
<organism evidence="2 3">
    <name type="scientific">Bordetella genomosp. 9</name>
    <dbReference type="NCBI Taxonomy" id="1416803"/>
    <lineage>
        <taxon>Bacteria</taxon>
        <taxon>Pseudomonadati</taxon>
        <taxon>Pseudomonadota</taxon>
        <taxon>Betaproteobacteria</taxon>
        <taxon>Burkholderiales</taxon>
        <taxon>Alcaligenaceae</taxon>
        <taxon>Bordetella</taxon>
    </lineage>
</organism>
<dbReference type="InterPro" id="IPR005325">
    <property type="entry name" value="DUF308_memb"/>
</dbReference>
<feature type="transmembrane region" description="Helical" evidence="1">
    <location>
        <begin position="43"/>
        <end position="63"/>
    </location>
</feature>
<feature type="transmembrane region" description="Helical" evidence="1">
    <location>
        <begin position="100"/>
        <end position="124"/>
    </location>
</feature>
<reference evidence="2" key="1">
    <citation type="submission" date="2017-05" db="EMBL/GenBank/DDBJ databases">
        <title>Complete and WGS of Bordetella genogroups.</title>
        <authorList>
            <person name="Spilker T."/>
            <person name="Lipuma J."/>
        </authorList>
    </citation>
    <scope>NUCLEOTIDE SEQUENCE</scope>
    <source>
        <strain evidence="2">AU21707</strain>
    </source>
</reference>
<feature type="transmembrane region" description="Helical" evidence="1">
    <location>
        <begin position="75"/>
        <end position="94"/>
    </location>
</feature>
<dbReference type="Pfam" id="PF03729">
    <property type="entry name" value="DUF308"/>
    <property type="match status" value="1"/>
</dbReference>
<evidence type="ECO:0000313" key="2">
    <source>
        <dbReference type="EMBL" id="OZI20003.1"/>
    </source>
</evidence>
<dbReference type="InterPro" id="IPR052712">
    <property type="entry name" value="Acid_resist_chaperone_HdeD"/>
</dbReference>
<dbReference type="PANTHER" id="PTHR34989">
    <property type="entry name" value="PROTEIN HDED"/>
    <property type="match status" value="1"/>
</dbReference>
<dbReference type="AlphaFoldDB" id="A0A261R6N4"/>
<keyword evidence="3" id="KW-1185">Reference proteome</keyword>
<keyword evidence="1" id="KW-1133">Transmembrane helix</keyword>
<evidence type="ECO:0000256" key="1">
    <source>
        <dbReference type="SAM" id="Phobius"/>
    </source>
</evidence>
<feature type="transmembrane region" description="Helical" evidence="1">
    <location>
        <begin position="157"/>
        <end position="177"/>
    </location>
</feature>
<keyword evidence="1" id="KW-0472">Membrane</keyword>
<dbReference type="EMBL" id="NEVJ01000003">
    <property type="protein sequence ID" value="OZI20003.1"/>
    <property type="molecule type" value="Genomic_DNA"/>
</dbReference>
<keyword evidence="1" id="KW-0812">Transmembrane</keyword>
<proteinExistence type="predicted"/>